<feature type="coiled-coil region" evidence="1">
    <location>
        <begin position="70"/>
        <end position="143"/>
    </location>
</feature>
<dbReference type="Proteomes" id="UP000009374">
    <property type="component" value="Unassembled WGS sequence"/>
</dbReference>
<evidence type="ECO:0000256" key="1">
    <source>
        <dbReference type="SAM" id="Coils"/>
    </source>
</evidence>
<name>C6HUE7_9BACT</name>
<evidence type="ECO:0000256" key="2">
    <source>
        <dbReference type="SAM" id="MobiDB-lite"/>
    </source>
</evidence>
<evidence type="ECO:0000313" key="5">
    <source>
        <dbReference type="Proteomes" id="UP000009374"/>
    </source>
</evidence>
<gene>
    <name evidence="4" type="ORF">UBAL3_49470014</name>
</gene>
<dbReference type="Pfam" id="PF11740">
    <property type="entry name" value="KfrA_N"/>
    <property type="match status" value="1"/>
</dbReference>
<feature type="region of interest" description="Disordered" evidence="2">
    <location>
        <begin position="182"/>
        <end position="216"/>
    </location>
</feature>
<sequence>MTHSPLSYEAVVDAIHTLESNGRPVGARSVHDVLKTGSMTTIQKHLVRWREEKARVVPSDLPGSLQREILSFVTSEVKKAQNHLEGLLEEGRAALDEALRTGDELEQRLMVQEQESEARTLRIAEQADQIRHLEIRQAECQERETREREEAHSLREELARATLRLEELPRIRKSLEELTQKLDQEKEARTAAEKDSAVSRALLAEKASSHKPTGRA</sequence>
<organism evidence="4 5">
    <name type="scientific">Leptospirillum ferrodiazotrophum</name>
    <dbReference type="NCBI Taxonomy" id="412449"/>
    <lineage>
        <taxon>Bacteria</taxon>
        <taxon>Pseudomonadati</taxon>
        <taxon>Nitrospirota</taxon>
        <taxon>Nitrospiria</taxon>
        <taxon>Nitrospirales</taxon>
        <taxon>Nitrospiraceae</taxon>
        <taxon>Leptospirillum</taxon>
    </lineage>
</organism>
<keyword evidence="5" id="KW-1185">Reference proteome</keyword>
<protein>
    <recommendedName>
        <fullName evidence="3">KfrA N-terminal DNA-binding domain-containing protein</fullName>
    </recommendedName>
</protein>
<reference evidence="4 5" key="1">
    <citation type="journal article" date="2009" name="Appl. Environ. Microbiol.">
        <title>Community genomic and proteomic analyses of chemoautotrophic iron-oxidizing "Leptospirillum rubarum" (Group II) and "Leptospirillum ferrodiazotrophum" (Group III) bacteria in acid mine drainage biofilms.</title>
        <authorList>
            <person name="Goltsman D.S."/>
            <person name="Denef V.J."/>
            <person name="Singer S.W."/>
            <person name="VerBerkmoes N.C."/>
            <person name="Lefsrud M."/>
            <person name="Mueller R.S."/>
            <person name="Dick G.J."/>
            <person name="Sun C.L."/>
            <person name="Wheeler K.E."/>
            <person name="Zemla A."/>
            <person name="Baker B.J."/>
            <person name="Hauser L."/>
            <person name="Land M."/>
            <person name="Shah M.B."/>
            <person name="Thelen M.P."/>
            <person name="Hettich R.L."/>
            <person name="Banfield J.F."/>
        </authorList>
    </citation>
    <scope>NUCLEOTIDE SEQUENCE [LARGE SCALE GENOMIC DNA]</scope>
</reference>
<keyword evidence="1" id="KW-0175">Coiled coil</keyword>
<feature type="domain" description="KfrA N-terminal DNA-binding" evidence="3">
    <location>
        <begin position="8"/>
        <end position="115"/>
    </location>
</feature>
<dbReference type="AlphaFoldDB" id="C6HUE7"/>
<evidence type="ECO:0000313" key="4">
    <source>
        <dbReference type="EMBL" id="EES53786.1"/>
    </source>
</evidence>
<proteinExistence type="predicted"/>
<accession>C6HUE7</accession>
<evidence type="ECO:0000259" key="3">
    <source>
        <dbReference type="Pfam" id="PF11740"/>
    </source>
</evidence>
<feature type="compositionally biased region" description="Basic and acidic residues" evidence="2">
    <location>
        <begin position="182"/>
        <end position="197"/>
    </location>
</feature>
<dbReference type="InterPro" id="IPR021104">
    <property type="entry name" value="KfrA_DNA-bd_N"/>
</dbReference>
<dbReference type="EMBL" id="GG693854">
    <property type="protein sequence ID" value="EES53786.1"/>
    <property type="molecule type" value="Genomic_DNA"/>
</dbReference>